<dbReference type="AlphaFoldDB" id="A0A8R1ENH8"/>
<feature type="compositionally biased region" description="Basic and acidic residues" evidence="1">
    <location>
        <begin position="302"/>
        <end position="326"/>
    </location>
</feature>
<sequence length="345" mass="39169">MPCSRGPAKRKSNSLVNANESFKKRKSLSKEPSPALEENLTPDAMINNLQNIIEGVLKSGELPEAVRIELKGFDARAASVEEYSQKREQIRQMVGDSDFFDRKTELNLGVASLAGAQLEVDKRVTTRRMSRKLHDECGINEQDILYKGLDYHGCESRVSKELRDSRQASIIESCVDFQKQIQWKISLMDQVKAKSENPLTKTYPMSDGPSVRTRGGQNKEREDMKKKQKELEKTRKNRKRDGEDPFQTPQKRVEFNALDERRLINLRSAYSAAVCSVALFNDQGEDSKESAHQRRRLARVSTTKEKARKSPGENSEKSSSGEDPKGFLEITLQRVTTEFDTHVVS</sequence>
<feature type="compositionally biased region" description="Basic and acidic residues" evidence="1">
    <location>
        <begin position="217"/>
        <end position="234"/>
    </location>
</feature>
<evidence type="ECO:0000313" key="3">
    <source>
        <dbReference type="Proteomes" id="UP000005237"/>
    </source>
</evidence>
<reference evidence="2" key="2">
    <citation type="submission" date="2022-06" db="UniProtKB">
        <authorList>
            <consortium name="EnsemblMetazoa"/>
        </authorList>
    </citation>
    <scope>IDENTIFICATION</scope>
    <source>
        <strain evidence="2">DF5081</strain>
    </source>
</reference>
<evidence type="ECO:0000256" key="1">
    <source>
        <dbReference type="SAM" id="MobiDB-lite"/>
    </source>
</evidence>
<feature type="region of interest" description="Disordered" evidence="1">
    <location>
        <begin position="197"/>
        <end position="252"/>
    </location>
</feature>
<keyword evidence="3" id="KW-1185">Reference proteome</keyword>
<proteinExistence type="predicted"/>
<organism evidence="2 3">
    <name type="scientific">Caenorhabditis japonica</name>
    <dbReference type="NCBI Taxonomy" id="281687"/>
    <lineage>
        <taxon>Eukaryota</taxon>
        <taxon>Metazoa</taxon>
        <taxon>Ecdysozoa</taxon>
        <taxon>Nematoda</taxon>
        <taxon>Chromadorea</taxon>
        <taxon>Rhabditida</taxon>
        <taxon>Rhabditina</taxon>
        <taxon>Rhabditomorpha</taxon>
        <taxon>Rhabditoidea</taxon>
        <taxon>Rhabditidae</taxon>
        <taxon>Peloderinae</taxon>
        <taxon>Caenorhabditis</taxon>
    </lineage>
</organism>
<reference evidence="3" key="1">
    <citation type="submission" date="2010-08" db="EMBL/GenBank/DDBJ databases">
        <authorList>
            <consortium name="Caenorhabditis japonica Sequencing Consortium"/>
            <person name="Wilson R.K."/>
        </authorList>
    </citation>
    <scope>NUCLEOTIDE SEQUENCE [LARGE SCALE GENOMIC DNA]</scope>
    <source>
        <strain evidence="3">DF5081</strain>
    </source>
</reference>
<evidence type="ECO:0000313" key="2">
    <source>
        <dbReference type="EnsemblMetazoa" id="CJA37198.1"/>
    </source>
</evidence>
<name>A0A8R1ENH8_CAEJA</name>
<dbReference type="EnsemblMetazoa" id="CJA37198.1">
    <property type="protein sequence ID" value="CJA37198.1"/>
    <property type="gene ID" value="WBGene00213045"/>
</dbReference>
<dbReference type="Proteomes" id="UP000005237">
    <property type="component" value="Unassembled WGS sequence"/>
</dbReference>
<feature type="region of interest" description="Disordered" evidence="1">
    <location>
        <begin position="284"/>
        <end position="329"/>
    </location>
</feature>
<feature type="region of interest" description="Disordered" evidence="1">
    <location>
        <begin position="1"/>
        <end position="37"/>
    </location>
</feature>
<accession>A0A8R1ENH8</accession>
<protein>
    <submittedName>
        <fullName evidence="2">Uncharacterized protein</fullName>
    </submittedName>
</protein>